<dbReference type="OrthoDB" id="5871855at2759"/>
<name>A0A0B1SS17_OESDE</name>
<keyword evidence="2" id="KW-1185">Reference proteome</keyword>
<accession>A0A0B1SS17</accession>
<dbReference type="AlphaFoldDB" id="A0A0B1SS17"/>
<gene>
    <name evidence="1" type="ORF">OESDEN_13595</name>
</gene>
<protein>
    <submittedName>
        <fullName evidence="1">Uncharacterized protein</fullName>
    </submittedName>
</protein>
<dbReference type="Proteomes" id="UP000053660">
    <property type="component" value="Unassembled WGS sequence"/>
</dbReference>
<reference evidence="1 2" key="1">
    <citation type="submission" date="2014-03" db="EMBL/GenBank/DDBJ databases">
        <title>Draft genome of the hookworm Oesophagostomum dentatum.</title>
        <authorList>
            <person name="Mitreva M."/>
        </authorList>
    </citation>
    <scope>NUCLEOTIDE SEQUENCE [LARGE SCALE GENOMIC DNA]</scope>
    <source>
        <strain evidence="1 2">OD-Hann</strain>
    </source>
</reference>
<dbReference type="EMBL" id="KN559760">
    <property type="protein sequence ID" value="KHJ86646.1"/>
    <property type="molecule type" value="Genomic_DNA"/>
</dbReference>
<evidence type="ECO:0000313" key="1">
    <source>
        <dbReference type="EMBL" id="KHJ86646.1"/>
    </source>
</evidence>
<evidence type="ECO:0000313" key="2">
    <source>
        <dbReference type="Proteomes" id="UP000053660"/>
    </source>
</evidence>
<proteinExistence type="predicted"/>
<organism evidence="1 2">
    <name type="scientific">Oesophagostomum dentatum</name>
    <name type="common">Nodular worm</name>
    <dbReference type="NCBI Taxonomy" id="61180"/>
    <lineage>
        <taxon>Eukaryota</taxon>
        <taxon>Metazoa</taxon>
        <taxon>Ecdysozoa</taxon>
        <taxon>Nematoda</taxon>
        <taxon>Chromadorea</taxon>
        <taxon>Rhabditida</taxon>
        <taxon>Rhabditina</taxon>
        <taxon>Rhabditomorpha</taxon>
        <taxon>Strongyloidea</taxon>
        <taxon>Strongylidae</taxon>
        <taxon>Oesophagostomum</taxon>
    </lineage>
</organism>
<sequence length="212" mass="23745">MQFIGPLSKTHCIFAGDLLNFGKDKPAESEVQRDKYCRLFLKKECVYALSPAPLDEGSFILGIAKTLFDRPLDSTAAIWVYGYTKDSKIFKVTNDTMFNNYEDFESEVKDKMTIVPNVSPGKNSRRLSFRAVSLPRYFKDEGHNANCIVFLTAVNNVNAFENATLKTSFSKEVAVSLKSVDVSSIVPKGEAIKVSRGYTKDDVDRVMKAILK</sequence>